<dbReference type="KEGG" id="lvi:G7068_01025"/>
<dbReference type="AlphaFoldDB" id="A0A6G7XBX3"/>
<proteinExistence type="predicted"/>
<dbReference type="EMBL" id="CP049863">
    <property type="protein sequence ID" value="QIK61949.1"/>
    <property type="molecule type" value="Genomic_DNA"/>
</dbReference>
<dbReference type="GO" id="GO:0005886">
    <property type="term" value="C:plasma membrane"/>
    <property type="evidence" value="ECO:0007669"/>
    <property type="project" value="UniProtKB-SubCell"/>
</dbReference>
<evidence type="ECO:0000313" key="9">
    <source>
        <dbReference type="Proteomes" id="UP000502677"/>
    </source>
</evidence>
<keyword evidence="9" id="KW-1185">Reference proteome</keyword>
<feature type="domain" description="Cardiolipin synthase N-terminal" evidence="7">
    <location>
        <begin position="15"/>
        <end position="58"/>
    </location>
</feature>
<keyword evidence="4 6" id="KW-1133">Transmembrane helix</keyword>
<keyword evidence="3 6" id="KW-0812">Transmembrane</keyword>
<name>A0A6G7XBX3_9MICO</name>
<evidence type="ECO:0000256" key="6">
    <source>
        <dbReference type="SAM" id="Phobius"/>
    </source>
</evidence>
<comment type="subcellular location">
    <subcellularLocation>
        <location evidence="1">Cell membrane</location>
        <topology evidence="1">Multi-pass membrane protein</topology>
    </subcellularLocation>
</comment>
<evidence type="ECO:0000256" key="5">
    <source>
        <dbReference type="ARBA" id="ARBA00023136"/>
    </source>
</evidence>
<keyword evidence="5 6" id="KW-0472">Membrane</keyword>
<feature type="transmembrane region" description="Helical" evidence="6">
    <location>
        <begin position="39"/>
        <end position="57"/>
    </location>
</feature>
<dbReference type="Proteomes" id="UP000502677">
    <property type="component" value="Chromosome"/>
</dbReference>
<evidence type="ECO:0000256" key="4">
    <source>
        <dbReference type="ARBA" id="ARBA00022989"/>
    </source>
</evidence>
<evidence type="ECO:0000256" key="1">
    <source>
        <dbReference type="ARBA" id="ARBA00004651"/>
    </source>
</evidence>
<keyword evidence="2" id="KW-1003">Cell membrane</keyword>
<evidence type="ECO:0000259" key="7">
    <source>
        <dbReference type="Pfam" id="PF13396"/>
    </source>
</evidence>
<protein>
    <recommendedName>
        <fullName evidence="7">Cardiolipin synthase N-terminal domain-containing protein</fullName>
    </recommendedName>
</protein>
<gene>
    <name evidence="8" type="ORF">G7068_01025</name>
</gene>
<dbReference type="Pfam" id="PF13396">
    <property type="entry name" value="PLDc_N"/>
    <property type="match status" value="1"/>
</dbReference>
<dbReference type="RefSeq" id="WP_166287640.1">
    <property type="nucleotide sequence ID" value="NZ_CP049863.1"/>
</dbReference>
<sequence length="75" mass="8444">MTDFIWSLLVIAHLVLALFAVMSMSKVSSSMTALRAGRWTVLIVLLPIIGSVLWLWIGKRRVLRERAEDSTTSTQ</sequence>
<organism evidence="8 9">
    <name type="scientific">Leucobacter viscericola</name>
    <dbReference type="NCBI Taxonomy" id="2714935"/>
    <lineage>
        <taxon>Bacteria</taxon>
        <taxon>Bacillati</taxon>
        <taxon>Actinomycetota</taxon>
        <taxon>Actinomycetes</taxon>
        <taxon>Micrococcales</taxon>
        <taxon>Microbacteriaceae</taxon>
        <taxon>Leucobacter</taxon>
    </lineage>
</organism>
<dbReference type="InterPro" id="IPR027379">
    <property type="entry name" value="CLS_N"/>
</dbReference>
<evidence type="ECO:0000313" key="8">
    <source>
        <dbReference type="EMBL" id="QIK61949.1"/>
    </source>
</evidence>
<evidence type="ECO:0000256" key="3">
    <source>
        <dbReference type="ARBA" id="ARBA00022692"/>
    </source>
</evidence>
<evidence type="ECO:0000256" key="2">
    <source>
        <dbReference type="ARBA" id="ARBA00022475"/>
    </source>
</evidence>
<reference evidence="8 9" key="1">
    <citation type="submission" date="2020-03" db="EMBL/GenBank/DDBJ databases">
        <title>Leucobacter sp. nov., isolated from beetles.</title>
        <authorList>
            <person name="Hyun D.-W."/>
            <person name="Bae J.-W."/>
        </authorList>
    </citation>
    <scope>NUCLEOTIDE SEQUENCE [LARGE SCALE GENOMIC DNA]</scope>
    <source>
        <strain evidence="8 9">HDW9C</strain>
    </source>
</reference>
<accession>A0A6G7XBX3</accession>